<dbReference type="RefSeq" id="WP_150382027.1">
    <property type="nucleotide sequence ID" value="NZ_RZUI01000018.1"/>
</dbReference>
<protein>
    <submittedName>
        <fullName evidence="2">NUDIX domain-containing protein</fullName>
    </submittedName>
</protein>
<dbReference type="AlphaFoldDB" id="A0A5M9ZJ12"/>
<evidence type="ECO:0000313" key="3">
    <source>
        <dbReference type="Proteomes" id="UP000412028"/>
    </source>
</evidence>
<dbReference type="InterPro" id="IPR000086">
    <property type="entry name" value="NUDIX_hydrolase_dom"/>
</dbReference>
<feature type="domain" description="Nudix hydrolase" evidence="1">
    <location>
        <begin position="100"/>
        <end position="238"/>
    </location>
</feature>
<dbReference type="InterPro" id="IPR015797">
    <property type="entry name" value="NUDIX_hydrolase-like_dom_sf"/>
</dbReference>
<evidence type="ECO:0000259" key="1">
    <source>
        <dbReference type="PROSITE" id="PS51462"/>
    </source>
</evidence>
<dbReference type="Gene3D" id="3.90.79.10">
    <property type="entry name" value="Nucleoside Triphosphate Pyrophosphohydrolase"/>
    <property type="match status" value="1"/>
</dbReference>
<dbReference type="Pfam" id="PF00293">
    <property type="entry name" value="NUDIX"/>
    <property type="match status" value="1"/>
</dbReference>
<dbReference type="PROSITE" id="PS51462">
    <property type="entry name" value="NUDIX"/>
    <property type="match status" value="1"/>
</dbReference>
<proteinExistence type="predicted"/>
<name>A0A5M9ZJ12_9BIFI</name>
<sequence>MTDVNGTVAAIRTGLESNLIVHDEQVVFQGDDEAHFTVIQANVSLGNVEDGNVAGLIDTKSELDEEAELDAESAESEANADLDAEGNRRVHPIFFAQVNGGQPGAVCIAVHDGRLLLARHWRIATDSFEWEFPRSMGAPGEVSGATAERELETEAGVKATSRRLLQMMHADTCKLRDSIAVVELAVDSESLDEAGVLADGSLAGLDDLDGATLAWLTPEEIDTMIAEGNIMDGITLASYLIWKTRREAAAAEEE</sequence>
<comment type="caution">
    <text evidence="2">The sequence shown here is derived from an EMBL/GenBank/DDBJ whole genome shotgun (WGS) entry which is preliminary data.</text>
</comment>
<evidence type="ECO:0000313" key="2">
    <source>
        <dbReference type="EMBL" id="KAA8827584.1"/>
    </source>
</evidence>
<dbReference type="OrthoDB" id="9806150at2"/>
<gene>
    <name evidence="2" type="ORF">EMO89_10550</name>
</gene>
<dbReference type="CDD" id="cd03424">
    <property type="entry name" value="NUDIX_ADPRase_Nudt5_UGPPase_Nudt14"/>
    <property type="match status" value="1"/>
</dbReference>
<dbReference type="EMBL" id="RZUI01000018">
    <property type="protein sequence ID" value="KAA8827584.1"/>
    <property type="molecule type" value="Genomic_DNA"/>
</dbReference>
<dbReference type="Proteomes" id="UP000412028">
    <property type="component" value="Unassembled WGS sequence"/>
</dbReference>
<dbReference type="SUPFAM" id="SSF55811">
    <property type="entry name" value="Nudix"/>
    <property type="match status" value="1"/>
</dbReference>
<accession>A0A5M9ZJ12</accession>
<reference evidence="2 3" key="1">
    <citation type="journal article" date="2019" name="Syst. Appl. Microbiol.">
        <title>Characterization of Bifidobacterium species in feaces of the Egyptian fruit bat: Description of B. vespertilionis sp. nov. and B. rousetti sp. nov.</title>
        <authorList>
            <person name="Modesto M."/>
            <person name="Satti M."/>
            <person name="Watanabe K."/>
            <person name="Puglisi E."/>
            <person name="Morelli L."/>
            <person name="Huang C.-H."/>
            <person name="Liou J.-S."/>
            <person name="Miyashita M."/>
            <person name="Tamura T."/>
            <person name="Saito S."/>
            <person name="Mori K."/>
            <person name="Huang L."/>
            <person name="Sciavilla P."/>
            <person name="Sandri C."/>
            <person name="Spiezio C."/>
            <person name="Vitali F."/>
            <person name="Cavalieri D."/>
            <person name="Perpetuini G."/>
            <person name="Tofalo R."/>
            <person name="Bonetti A."/>
            <person name="Arita M."/>
            <person name="Mattarelli P."/>
        </authorList>
    </citation>
    <scope>NUCLEOTIDE SEQUENCE [LARGE SCALE GENOMIC DNA]</scope>
    <source>
        <strain evidence="2 3">RST7</strain>
    </source>
</reference>
<organism evidence="2 3">
    <name type="scientific">Bifidobacterium tissieri</name>
    <dbReference type="NCBI Taxonomy" id="1630162"/>
    <lineage>
        <taxon>Bacteria</taxon>
        <taxon>Bacillati</taxon>
        <taxon>Actinomycetota</taxon>
        <taxon>Actinomycetes</taxon>
        <taxon>Bifidobacteriales</taxon>
        <taxon>Bifidobacteriaceae</taxon>
        <taxon>Bifidobacterium</taxon>
    </lineage>
</organism>